<accession>A0A2T5VFV0</accession>
<organism evidence="3 4">
    <name type="scientific">Breoghania corrubedonensis</name>
    <dbReference type="NCBI Taxonomy" id="665038"/>
    <lineage>
        <taxon>Bacteria</taxon>
        <taxon>Pseudomonadati</taxon>
        <taxon>Pseudomonadota</taxon>
        <taxon>Alphaproteobacteria</taxon>
        <taxon>Hyphomicrobiales</taxon>
        <taxon>Stappiaceae</taxon>
        <taxon>Breoghania</taxon>
    </lineage>
</organism>
<keyword evidence="2" id="KW-0732">Signal</keyword>
<evidence type="ECO:0000256" key="2">
    <source>
        <dbReference type="SAM" id="SignalP"/>
    </source>
</evidence>
<dbReference type="RefSeq" id="WP_245926640.1">
    <property type="nucleotide sequence ID" value="NZ_QAYG01000001.1"/>
</dbReference>
<comment type="caution">
    <text evidence="3">The sequence shown here is derived from an EMBL/GenBank/DDBJ whole genome shotgun (WGS) entry which is preliminary data.</text>
</comment>
<dbReference type="InterPro" id="IPR024572">
    <property type="entry name" value="RcnB"/>
</dbReference>
<dbReference type="AlphaFoldDB" id="A0A2T5VFV0"/>
<feature type="chain" id="PRO_5015698290" evidence="2">
    <location>
        <begin position="22"/>
        <end position="126"/>
    </location>
</feature>
<dbReference type="Proteomes" id="UP000244081">
    <property type="component" value="Unassembled WGS sequence"/>
</dbReference>
<evidence type="ECO:0000313" key="4">
    <source>
        <dbReference type="Proteomes" id="UP000244081"/>
    </source>
</evidence>
<dbReference type="Gene3D" id="3.10.450.160">
    <property type="entry name" value="inner membrane protein cigr"/>
    <property type="match status" value="1"/>
</dbReference>
<sequence length="126" mass="14315">MKNYRAILTAVVIGLSTTIAAGPVLAAGPRPIEIQKHHYKGEGPAIRQKSVKHPSSKHKTYTKHRRSDWMRRGGHMPSAYRGHPVDYRKHHLRKPPRGYHWVRHDDNYVLVAITSGIISSIINATR</sequence>
<dbReference type="Pfam" id="PF11776">
    <property type="entry name" value="RcnB"/>
    <property type="match status" value="1"/>
</dbReference>
<evidence type="ECO:0000256" key="1">
    <source>
        <dbReference type="SAM" id="MobiDB-lite"/>
    </source>
</evidence>
<feature type="region of interest" description="Disordered" evidence="1">
    <location>
        <begin position="44"/>
        <end position="75"/>
    </location>
</feature>
<reference evidence="3 4" key="1">
    <citation type="submission" date="2018-04" db="EMBL/GenBank/DDBJ databases">
        <title>Genomic Encyclopedia of Archaeal and Bacterial Type Strains, Phase II (KMG-II): from individual species to whole genera.</title>
        <authorList>
            <person name="Goeker M."/>
        </authorList>
    </citation>
    <scope>NUCLEOTIDE SEQUENCE [LARGE SCALE GENOMIC DNA]</scope>
    <source>
        <strain evidence="3 4">DSM 23382</strain>
    </source>
</reference>
<proteinExistence type="predicted"/>
<feature type="compositionally biased region" description="Basic residues" evidence="1">
    <location>
        <begin position="49"/>
        <end position="66"/>
    </location>
</feature>
<name>A0A2T5VFV0_9HYPH</name>
<evidence type="ECO:0000313" key="3">
    <source>
        <dbReference type="EMBL" id="PTW62608.1"/>
    </source>
</evidence>
<keyword evidence="4" id="KW-1185">Reference proteome</keyword>
<gene>
    <name evidence="3" type="ORF">C8N35_101654</name>
</gene>
<feature type="signal peptide" evidence="2">
    <location>
        <begin position="1"/>
        <end position="21"/>
    </location>
</feature>
<protein>
    <submittedName>
        <fullName evidence="3">Ni/Co efflux regulator RcnB</fullName>
    </submittedName>
</protein>
<dbReference type="EMBL" id="QAYG01000001">
    <property type="protein sequence ID" value="PTW62608.1"/>
    <property type="molecule type" value="Genomic_DNA"/>
</dbReference>